<dbReference type="PANTHER" id="PTHR43655:SF2">
    <property type="entry name" value="AFG3 LIKE MATRIX AAA PEPTIDASE SUBUNIT 2, ISOFORM A"/>
    <property type="match status" value="1"/>
</dbReference>
<evidence type="ECO:0000256" key="5">
    <source>
        <dbReference type="ARBA" id="ARBA00022833"/>
    </source>
</evidence>
<feature type="transmembrane region" description="Helical" evidence="8">
    <location>
        <begin position="96"/>
        <end position="119"/>
    </location>
</feature>
<dbReference type="GO" id="GO:0034982">
    <property type="term" value="P:mitochondrial protein processing"/>
    <property type="evidence" value="ECO:0007669"/>
    <property type="project" value="TreeGrafter"/>
</dbReference>
<dbReference type="Pfam" id="PF17862">
    <property type="entry name" value="AAA_lid_3"/>
    <property type="match status" value="1"/>
</dbReference>
<dbReference type="InterPro" id="IPR050928">
    <property type="entry name" value="ATP-dep_Zn_Metalloprotease"/>
</dbReference>
<keyword evidence="8" id="KW-1133">Transmembrane helix</keyword>
<proteinExistence type="inferred from homology"/>
<evidence type="ECO:0000256" key="7">
    <source>
        <dbReference type="ARBA" id="ARBA00023049"/>
    </source>
</evidence>
<keyword evidence="11" id="KW-1185">Reference proteome</keyword>
<comment type="cofactor">
    <cofactor evidence="1">
        <name>Zn(2+)</name>
        <dbReference type="ChEBI" id="CHEBI:29105"/>
    </cofactor>
</comment>
<keyword evidence="7" id="KW-0378">Hydrolase</keyword>
<dbReference type="Gene3D" id="1.10.8.60">
    <property type="match status" value="1"/>
</dbReference>
<sequence>MHKEVSNKQIKLDYEPSFYLQRLAALTRGFAGADIANVCNEAAPIAARSEKAQVKMQHFEAAIDRLISVFKKYEDNRSSFFIFTCMTLGGRAAEQVYMCTGLFSSPLCFFSMLFFAVILGERPFKPAELTNYDRFKQGFQEDEKKVVAPSTVKNPEE</sequence>
<dbReference type="GO" id="GO:0005524">
    <property type="term" value="F:ATP binding"/>
    <property type="evidence" value="ECO:0007669"/>
    <property type="project" value="UniProtKB-KW"/>
</dbReference>
<evidence type="ECO:0000256" key="8">
    <source>
        <dbReference type="SAM" id="Phobius"/>
    </source>
</evidence>
<organism evidence="10 11">
    <name type="scientific">Arachis hypogaea</name>
    <name type="common">Peanut</name>
    <dbReference type="NCBI Taxonomy" id="3818"/>
    <lineage>
        <taxon>Eukaryota</taxon>
        <taxon>Viridiplantae</taxon>
        <taxon>Streptophyta</taxon>
        <taxon>Embryophyta</taxon>
        <taxon>Tracheophyta</taxon>
        <taxon>Spermatophyta</taxon>
        <taxon>Magnoliopsida</taxon>
        <taxon>eudicotyledons</taxon>
        <taxon>Gunneridae</taxon>
        <taxon>Pentapetalae</taxon>
        <taxon>rosids</taxon>
        <taxon>fabids</taxon>
        <taxon>Fabales</taxon>
        <taxon>Fabaceae</taxon>
        <taxon>Papilionoideae</taxon>
        <taxon>50 kb inversion clade</taxon>
        <taxon>dalbergioids sensu lato</taxon>
        <taxon>Dalbergieae</taxon>
        <taxon>Pterocarpus clade</taxon>
        <taxon>Arachis</taxon>
    </lineage>
</organism>
<dbReference type="Proteomes" id="UP000289738">
    <property type="component" value="Chromosome B03"/>
</dbReference>
<dbReference type="InterPro" id="IPR041569">
    <property type="entry name" value="AAA_lid_3"/>
</dbReference>
<dbReference type="GO" id="GO:0008237">
    <property type="term" value="F:metallopeptidase activity"/>
    <property type="evidence" value="ECO:0007669"/>
    <property type="project" value="UniProtKB-KW"/>
</dbReference>
<comment type="caution">
    <text evidence="10">The sequence shown here is derived from an EMBL/GenBank/DDBJ whole genome shotgun (WGS) entry which is preliminary data.</text>
</comment>
<protein>
    <recommendedName>
        <fullName evidence="9">AAA ATPase AAA+ lid domain-containing protein</fullName>
    </recommendedName>
</protein>
<evidence type="ECO:0000256" key="1">
    <source>
        <dbReference type="ARBA" id="ARBA00001947"/>
    </source>
</evidence>
<keyword evidence="6" id="KW-0067">ATP-binding</keyword>
<dbReference type="AlphaFoldDB" id="A0A445A9F9"/>
<gene>
    <name evidence="10" type="ORF">Ahy_B03g068366</name>
</gene>
<keyword evidence="7" id="KW-0482">Metalloprotease</keyword>
<reference evidence="10 11" key="1">
    <citation type="submission" date="2019-01" db="EMBL/GenBank/DDBJ databases">
        <title>Sequencing of cultivated peanut Arachis hypogaea provides insights into genome evolution and oil improvement.</title>
        <authorList>
            <person name="Chen X."/>
        </authorList>
    </citation>
    <scope>NUCLEOTIDE SEQUENCE [LARGE SCALE GENOMIC DNA]</scope>
    <source>
        <strain evidence="11">cv. Fuhuasheng</strain>
        <tissue evidence="10">Leaves</tissue>
    </source>
</reference>
<evidence type="ECO:0000259" key="9">
    <source>
        <dbReference type="Pfam" id="PF17862"/>
    </source>
</evidence>
<evidence type="ECO:0000256" key="6">
    <source>
        <dbReference type="ARBA" id="ARBA00022840"/>
    </source>
</evidence>
<dbReference type="GO" id="GO:0009535">
    <property type="term" value="C:chloroplast thylakoid membrane"/>
    <property type="evidence" value="ECO:0007669"/>
    <property type="project" value="TreeGrafter"/>
</dbReference>
<keyword evidence="3" id="KW-0479">Metal-binding</keyword>
<evidence type="ECO:0000256" key="4">
    <source>
        <dbReference type="ARBA" id="ARBA00022741"/>
    </source>
</evidence>
<evidence type="ECO:0000313" key="10">
    <source>
        <dbReference type="EMBL" id="RYR23094.1"/>
    </source>
</evidence>
<feature type="domain" description="AAA ATPase AAA+ lid" evidence="9">
    <location>
        <begin position="20"/>
        <end position="61"/>
    </location>
</feature>
<keyword evidence="8" id="KW-0472">Membrane</keyword>
<keyword evidence="5" id="KW-0862">Zinc</keyword>
<comment type="similarity">
    <text evidence="2">In the N-terminal section; belongs to the AAA ATPase family.</text>
</comment>
<keyword evidence="7" id="KW-0645">Protease</keyword>
<keyword evidence="8" id="KW-0812">Transmembrane</keyword>
<evidence type="ECO:0000313" key="11">
    <source>
        <dbReference type="Proteomes" id="UP000289738"/>
    </source>
</evidence>
<name>A0A445A9F9_ARAHY</name>
<dbReference type="GO" id="GO:0005745">
    <property type="term" value="C:m-AAA complex"/>
    <property type="evidence" value="ECO:0007669"/>
    <property type="project" value="TreeGrafter"/>
</dbReference>
<accession>A0A445A9F9</accession>
<dbReference type="GO" id="GO:0046872">
    <property type="term" value="F:metal ion binding"/>
    <property type="evidence" value="ECO:0007669"/>
    <property type="project" value="UniProtKB-KW"/>
</dbReference>
<dbReference type="PANTHER" id="PTHR43655">
    <property type="entry name" value="ATP-DEPENDENT PROTEASE"/>
    <property type="match status" value="1"/>
</dbReference>
<evidence type="ECO:0000256" key="2">
    <source>
        <dbReference type="ARBA" id="ARBA00010550"/>
    </source>
</evidence>
<evidence type="ECO:0000256" key="3">
    <source>
        <dbReference type="ARBA" id="ARBA00022723"/>
    </source>
</evidence>
<dbReference type="EMBL" id="SDMP01000013">
    <property type="protein sequence ID" value="RYR23094.1"/>
    <property type="molecule type" value="Genomic_DNA"/>
</dbReference>
<keyword evidence="4" id="KW-0547">Nucleotide-binding</keyword>
<dbReference type="FunFam" id="1.10.8.60:FF:000019">
    <property type="entry name" value="AFG3-like AAA ATPase 2"/>
    <property type="match status" value="1"/>
</dbReference>